<dbReference type="GO" id="GO:0003677">
    <property type="term" value="F:DNA binding"/>
    <property type="evidence" value="ECO:0007669"/>
    <property type="project" value="InterPro"/>
</dbReference>
<dbReference type="GO" id="GO:0006352">
    <property type="term" value="P:DNA-templated transcription initiation"/>
    <property type="evidence" value="ECO:0007669"/>
    <property type="project" value="InterPro"/>
</dbReference>
<evidence type="ECO:0000313" key="8">
    <source>
        <dbReference type="Proteomes" id="UP000557307"/>
    </source>
</evidence>
<proteinExistence type="inferred from homology"/>
<dbReference type="GO" id="GO:0016987">
    <property type="term" value="F:sigma factor activity"/>
    <property type="evidence" value="ECO:0007669"/>
    <property type="project" value="UniProtKB-KW"/>
</dbReference>
<dbReference type="NCBIfam" id="TIGR02937">
    <property type="entry name" value="sigma70-ECF"/>
    <property type="match status" value="1"/>
</dbReference>
<name>A0A840U0Q4_9BACT</name>
<accession>A0A840U0Q4</accession>
<sequence>MKMEDNVVASSSDAERWEALKMGNTIVYEEIFKQHYSFLFNYCQRFQDDEDEIKDCLQILFLTIWERRTFLGPTTSIKNYLLSSLRRLVLKRMKSDSLRLTIDPDTFNLHSELSIEAQMIRDQTASDRLSQLQRGVEKLPARQKEALYLKYYGEQSFADIAHTMNISTRAVYKLIYKALDALTEEFTAEPVSVLMSVVPFLLSTLFLLR</sequence>
<dbReference type="InterPro" id="IPR013325">
    <property type="entry name" value="RNA_pol_sigma_r2"/>
</dbReference>
<protein>
    <submittedName>
        <fullName evidence="7">RNA polymerase sigma factor (Sigma-70 family)</fullName>
    </submittedName>
</protein>
<keyword evidence="3" id="KW-0731">Sigma factor</keyword>
<dbReference type="Gene3D" id="1.10.10.10">
    <property type="entry name" value="Winged helix-like DNA-binding domain superfamily/Winged helix DNA-binding domain"/>
    <property type="match status" value="1"/>
</dbReference>
<dbReference type="Gene3D" id="1.10.1740.10">
    <property type="match status" value="1"/>
</dbReference>
<dbReference type="InterPro" id="IPR014284">
    <property type="entry name" value="RNA_pol_sigma-70_dom"/>
</dbReference>
<reference evidence="7 8" key="1">
    <citation type="submission" date="2020-08" db="EMBL/GenBank/DDBJ databases">
        <title>Genomic Encyclopedia of Type Strains, Phase IV (KMG-IV): sequencing the most valuable type-strain genomes for metagenomic binning, comparative biology and taxonomic classification.</title>
        <authorList>
            <person name="Goeker M."/>
        </authorList>
    </citation>
    <scope>NUCLEOTIDE SEQUENCE [LARGE SCALE GENOMIC DNA]</scope>
    <source>
        <strain evidence="7 8">DSM 105074</strain>
    </source>
</reference>
<dbReference type="SUPFAM" id="SSF88946">
    <property type="entry name" value="Sigma2 domain of RNA polymerase sigma factors"/>
    <property type="match status" value="1"/>
</dbReference>
<dbReference type="AlphaFoldDB" id="A0A840U0Q4"/>
<dbReference type="CDD" id="cd06171">
    <property type="entry name" value="Sigma70_r4"/>
    <property type="match status" value="1"/>
</dbReference>
<dbReference type="EMBL" id="JACHGF010000007">
    <property type="protein sequence ID" value="MBB5285958.1"/>
    <property type="molecule type" value="Genomic_DNA"/>
</dbReference>
<feature type="domain" description="RNA polymerase sigma-70 region 2" evidence="5">
    <location>
        <begin position="32"/>
        <end position="95"/>
    </location>
</feature>
<dbReference type="SUPFAM" id="SSF88659">
    <property type="entry name" value="Sigma3 and sigma4 domains of RNA polymerase sigma factors"/>
    <property type="match status" value="1"/>
</dbReference>
<evidence type="ECO:0000313" key="7">
    <source>
        <dbReference type="EMBL" id="MBB5285958.1"/>
    </source>
</evidence>
<comment type="similarity">
    <text evidence="1">Belongs to the sigma-70 factor family. ECF subfamily.</text>
</comment>
<keyword evidence="4" id="KW-0804">Transcription</keyword>
<dbReference type="InterPro" id="IPR013249">
    <property type="entry name" value="RNA_pol_sigma70_r4_t2"/>
</dbReference>
<dbReference type="InterPro" id="IPR039425">
    <property type="entry name" value="RNA_pol_sigma-70-like"/>
</dbReference>
<dbReference type="Pfam" id="PF08281">
    <property type="entry name" value="Sigma70_r4_2"/>
    <property type="match status" value="1"/>
</dbReference>
<evidence type="ECO:0000256" key="2">
    <source>
        <dbReference type="ARBA" id="ARBA00023015"/>
    </source>
</evidence>
<dbReference type="InterPro" id="IPR036388">
    <property type="entry name" value="WH-like_DNA-bd_sf"/>
</dbReference>
<gene>
    <name evidence="7" type="ORF">HNQ92_004118</name>
</gene>
<evidence type="ECO:0000256" key="1">
    <source>
        <dbReference type="ARBA" id="ARBA00010641"/>
    </source>
</evidence>
<dbReference type="Pfam" id="PF04542">
    <property type="entry name" value="Sigma70_r2"/>
    <property type="match status" value="1"/>
</dbReference>
<dbReference type="Proteomes" id="UP000557307">
    <property type="component" value="Unassembled WGS sequence"/>
</dbReference>
<evidence type="ECO:0000259" key="5">
    <source>
        <dbReference type="Pfam" id="PF04542"/>
    </source>
</evidence>
<evidence type="ECO:0000256" key="4">
    <source>
        <dbReference type="ARBA" id="ARBA00023163"/>
    </source>
</evidence>
<organism evidence="7 8">
    <name type="scientific">Rhabdobacter roseus</name>
    <dbReference type="NCBI Taxonomy" id="1655419"/>
    <lineage>
        <taxon>Bacteria</taxon>
        <taxon>Pseudomonadati</taxon>
        <taxon>Bacteroidota</taxon>
        <taxon>Cytophagia</taxon>
        <taxon>Cytophagales</taxon>
        <taxon>Cytophagaceae</taxon>
        <taxon>Rhabdobacter</taxon>
    </lineage>
</organism>
<keyword evidence="2" id="KW-0805">Transcription regulation</keyword>
<dbReference type="InterPro" id="IPR013324">
    <property type="entry name" value="RNA_pol_sigma_r3/r4-like"/>
</dbReference>
<dbReference type="InterPro" id="IPR007627">
    <property type="entry name" value="RNA_pol_sigma70_r2"/>
</dbReference>
<dbReference type="PANTHER" id="PTHR43133:SF46">
    <property type="entry name" value="RNA POLYMERASE SIGMA-70 FACTOR ECF SUBFAMILY"/>
    <property type="match status" value="1"/>
</dbReference>
<comment type="caution">
    <text evidence="7">The sequence shown here is derived from an EMBL/GenBank/DDBJ whole genome shotgun (WGS) entry which is preliminary data.</text>
</comment>
<feature type="domain" description="RNA polymerase sigma factor 70 region 4 type 2" evidence="6">
    <location>
        <begin position="131"/>
        <end position="182"/>
    </location>
</feature>
<keyword evidence="8" id="KW-1185">Reference proteome</keyword>
<dbReference type="PANTHER" id="PTHR43133">
    <property type="entry name" value="RNA POLYMERASE ECF-TYPE SIGMA FACTO"/>
    <property type="match status" value="1"/>
</dbReference>
<evidence type="ECO:0000259" key="6">
    <source>
        <dbReference type="Pfam" id="PF08281"/>
    </source>
</evidence>
<evidence type="ECO:0000256" key="3">
    <source>
        <dbReference type="ARBA" id="ARBA00023082"/>
    </source>
</evidence>